<accession>A0A812VAE3</accession>
<feature type="compositionally biased region" description="Basic and acidic residues" evidence="1">
    <location>
        <begin position="29"/>
        <end position="45"/>
    </location>
</feature>
<proteinExistence type="predicted"/>
<protein>
    <submittedName>
        <fullName evidence="2">Uncharacterized protein</fullName>
    </submittedName>
</protein>
<sequence length="89" mass="9342">PYPPSAGATDRQQSKEPAGVPLSAVYIDEEGRADMSWRNVPDSKKPPGALSGPGHGKGKGVGKQTQAVEDAYGPGPIMDEVNPRDPLFD</sequence>
<evidence type="ECO:0000313" key="3">
    <source>
        <dbReference type="Proteomes" id="UP000649617"/>
    </source>
</evidence>
<evidence type="ECO:0000256" key="1">
    <source>
        <dbReference type="SAM" id="MobiDB-lite"/>
    </source>
</evidence>
<feature type="compositionally biased region" description="Gly residues" evidence="1">
    <location>
        <begin position="51"/>
        <end position="61"/>
    </location>
</feature>
<comment type="caution">
    <text evidence="2">The sequence shown here is derived from an EMBL/GenBank/DDBJ whole genome shotgun (WGS) entry which is preliminary data.</text>
</comment>
<keyword evidence="3" id="KW-1185">Reference proteome</keyword>
<dbReference type="EMBL" id="CAJNIZ010042390">
    <property type="protein sequence ID" value="CAE7624089.1"/>
    <property type="molecule type" value="Genomic_DNA"/>
</dbReference>
<reference evidence="2" key="1">
    <citation type="submission" date="2021-02" db="EMBL/GenBank/DDBJ databases">
        <authorList>
            <person name="Dougan E. K."/>
            <person name="Rhodes N."/>
            <person name="Thang M."/>
            <person name="Chan C."/>
        </authorList>
    </citation>
    <scope>NUCLEOTIDE SEQUENCE</scope>
</reference>
<evidence type="ECO:0000313" key="2">
    <source>
        <dbReference type="EMBL" id="CAE7624089.1"/>
    </source>
</evidence>
<dbReference type="AlphaFoldDB" id="A0A812VAE3"/>
<organism evidence="2 3">
    <name type="scientific">Symbiodinium pilosum</name>
    <name type="common">Dinoflagellate</name>
    <dbReference type="NCBI Taxonomy" id="2952"/>
    <lineage>
        <taxon>Eukaryota</taxon>
        <taxon>Sar</taxon>
        <taxon>Alveolata</taxon>
        <taxon>Dinophyceae</taxon>
        <taxon>Suessiales</taxon>
        <taxon>Symbiodiniaceae</taxon>
        <taxon>Symbiodinium</taxon>
    </lineage>
</organism>
<gene>
    <name evidence="2" type="ORF">SPIL2461_LOCUS16333</name>
</gene>
<feature type="region of interest" description="Disordered" evidence="1">
    <location>
        <begin position="1"/>
        <end position="89"/>
    </location>
</feature>
<feature type="non-terminal residue" evidence="2">
    <location>
        <position position="1"/>
    </location>
</feature>
<dbReference type="Proteomes" id="UP000649617">
    <property type="component" value="Unassembled WGS sequence"/>
</dbReference>
<name>A0A812VAE3_SYMPI</name>